<dbReference type="PROSITE" id="PS51917">
    <property type="entry name" value="PRU"/>
    <property type="match status" value="1"/>
</dbReference>
<proteinExistence type="predicted"/>
<name>A0A183IVR7_9BILA</name>
<dbReference type="WBParaSite" id="SBAD_0000800501-mRNA-1">
    <property type="protein sequence ID" value="SBAD_0000800501-mRNA-1"/>
    <property type="gene ID" value="SBAD_0000800501"/>
</dbReference>
<dbReference type="PANTHER" id="PTHR12225">
    <property type="entry name" value="ADHESION REGULATING MOLECULE 1 110 KDA CELL MEMBRANE GLYCOPROTEIN"/>
    <property type="match status" value="1"/>
</dbReference>
<evidence type="ECO:0000256" key="1">
    <source>
        <dbReference type="ARBA" id="ARBA00004123"/>
    </source>
</evidence>
<reference evidence="7 8" key="2">
    <citation type="submission" date="2018-11" db="EMBL/GenBank/DDBJ databases">
        <authorList>
            <consortium name="Pathogen Informatics"/>
        </authorList>
    </citation>
    <scope>NUCLEOTIDE SEQUENCE [LARGE SCALE GENOMIC DNA]</scope>
</reference>
<dbReference type="Pfam" id="PF04683">
    <property type="entry name" value="Rpn13_ADRM1_Pru"/>
    <property type="match status" value="1"/>
</dbReference>
<gene>
    <name evidence="7" type="ORF">SBAD_LOCUS7715</name>
</gene>
<comment type="subcellular location">
    <subcellularLocation>
        <location evidence="2">Cytoplasm</location>
    </subcellularLocation>
    <subcellularLocation>
        <location evidence="1">Nucleus</location>
    </subcellularLocation>
</comment>
<protein>
    <submittedName>
        <fullName evidence="9">Pru domain-containing protein</fullName>
    </submittedName>
</protein>
<dbReference type="GO" id="GO:0005737">
    <property type="term" value="C:cytoplasm"/>
    <property type="evidence" value="ECO:0007669"/>
    <property type="project" value="UniProtKB-SubCell"/>
</dbReference>
<dbReference type="GO" id="GO:0008541">
    <property type="term" value="C:proteasome regulatory particle, lid subcomplex"/>
    <property type="evidence" value="ECO:0007669"/>
    <property type="project" value="TreeGrafter"/>
</dbReference>
<dbReference type="EMBL" id="UZAM01010874">
    <property type="protein sequence ID" value="VDP14018.1"/>
    <property type="molecule type" value="Genomic_DNA"/>
</dbReference>
<evidence type="ECO:0000313" key="9">
    <source>
        <dbReference type="WBParaSite" id="SBAD_0000800501-mRNA-1"/>
    </source>
</evidence>
<evidence type="ECO:0000256" key="5">
    <source>
        <dbReference type="ARBA" id="ARBA00023242"/>
    </source>
</evidence>
<sequence length="146" mass="17432">MTKWINRIFFAKEKSVSHHLIEFRAGKMFMRGTTVYADKRKGLVYIHQSNDSLMHFCWKDRSTGTVEDVRFVLLCHCVVYMYVNVNYSFRLKLKLDLRIVHFFHVSDTLRQPIQILETPVQSRTCDYYTSNALILSEMAFHRDRTE</sequence>
<accession>A0A183IVR7</accession>
<dbReference type="PANTHER" id="PTHR12225:SF0">
    <property type="entry name" value="PROTEASOMAL UBIQUITIN RECEPTOR ADRM1"/>
    <property type="match status" value="1"/>
</dbReference>
<evidence type="ECO:0000313" key="7">
    <source>
        <dbReference type="EMBL" id="VDP14018.1"/>
    </source>
</evidence>
<evidence type="ECO:0000313" key="8">
    <source>
        <dbReference type="Proteomes" id="UP000270296"/>
    </source>
</evidence>
<keyword evidence="5" id="KW-0539">Nucleus</keyword>
<keyword evidence="8" id="KW-1185">Reference proteome</keyword>
<dbReference type="Gene3D" id="2.30.29.70">
    <property type="entry name" value="Proteasomal ubiquitin receptor Rpn13/ADRM1"/>
    <property type="match status" value="1"/>
</dbReference>
<dbReference type="GO" id="GO:0070628">
    <property type="term" value="F:proteasome binding"/>
    <property type="evidence" value="ECO:0007669"/>
    <property type="project" value="TreeGrafter"/>
</dbReference>
<organism evidence="9">
    <name type="scientific">Soboliphyme baturini</name>
    <dbReference type="NCBI Taxonomy" id="241478"/>
    <lineage>
        <taxon>Eukaryota</taxon>
        <taxon>Metazoa</taxon>
        <taxon>Ecdysozoa</taxon>
        <taxon>Nematoda</taxon>
        <taxon>Enoplea</taxon>
        <taxon>Dorylaimia</taxon>
        <taxon>Dioctophymatida</taxon>
        <taxon>Dioctophymatoidea</taxon>
        <taxon>Soboliphymatidae</taxon>
        <taxon>Soboliphyme</taxon>
    </lineage>
</organism>
<evidence type="ECO:0000259" key="6">
    <source>
        <dbReference type="PROSITE" id="PS51917"/>
    </source>
</evidence>
<keyword evidence="4" id="KW-0647">Proteasome</keyword>
<dbReference type="InterPro" id="IPR038633">
    <property type="entry name" value="Rpn13/ADRM1_Pru_sf"/>
</dbReference>
<dbReference type="Proteomes" id="UP000270296">
    <property type="component" value="Unassembled WGS sequence"/>
</dbReference>
<dbReference type="GO" id="GO:0061133">
    <property type="term" value="F:endopeptidase activator activity"/>
    <property type="evidence" value="ECO:0007669"/>
    <property type="project" value="TreeGrafter"/>
</dbReference>
<evidence type="ECO:0000256" key="2">
    <source>
        <dbReference type="ARBA" id="ARBA00004496"/>
    </source>
</evidence>
<keyword evidence="3" id="KW-0963">Cytoplasm</keyword>
<reference evidence="9" key="1">
    <citation type="submission" date="2016-06" db="UniProtKB">
        <authorList>
            <consortium name="WormBaseParasite"/>
        </authorList>
    </citation>
    <scope>IDENTIFICATION</scope>
</reference>
<evidence type="ECO:0000256" key="4">
    <source>
        <dbReference type="ARBA" id="ARBA00022942"/>
    </source>
</evidence>
<evidence type="ECO:0000256" key="3">
    <source>
        <dbReference type="ARBA" id="ARBA00022490"/>
    </source>
</evidence>
<dbReference type="InterPro" id="IPR006773">
    <property type="entry name" value="Rpn13/ADRM1"/>
</dbReference>
<dbReference type="GO" id="GO:0005634">
    <property type="term" value="C:nucleus"/>
    <property type="evidence" value="ECO:0007669"/>
    <property type="project" value="UniProtKB-SubCell"/>
</dbReference>
<dbReference type="InterPro" id="IPR044868">
    <property type="entry name" value="Rpn13/ADRM1_Pru"/>
</dbReference>
<dbReference type="AlphaFoldDB" id="A0A183IVR7"/>
<dbReference type="OrthoDB" id="340431at2759"/>
<feature type="domain" description="Pru" evidence="6">
    <location>
        <begin position="15"/>
        <end position="131"/>
    </location>
</feature>